<accession>A0ABU6X1G2</accession>
<proteinExistence type="predicted"/>
<evidence type="ECO:0000313" key="3">
    <source>
        <dbReference type="Proteomes" id="UP001341840"/>
    </source>
</evidence>
<evidence type="ECO:0000256" key="1">
    <source>
        <dbReference type="SAM" id="MobiDB-lite"/>
    </source>
</evidence>
<evidence type="ECO:0000313" key="2">
    <source>
        <dbReference type="EMBL" id="MED6191792.1"/>
    </source>
</evidence>
<reference evidence="2 3" key="1">
    <citation type="journal article" date="2023" name="Plants (Basel)">
        <title>Bridging the Gap: Combining Genomics and Transcriptomics Approaches to Understand Stylosanthes scabra, an Orphan Legume from the Brazilian Caatinga.</title>
        <authorList>
            <person name="Ferreira-Neto J.R.C."/>
            <person name="da Silva M.D."/>
            <person name="Binneck E."/>
            <person name="de Melo N.F."/>
            <person name="da Silva R.H."/>
            <person name="de Melo A.L.T.M."/>
            <person name="Pandolfi V."/>
            <person name="Bustamante F.O."/>
            <person name="Brasileiro-Vidal A.C."/>
            <person name="Benko-Iseppon A.M."/>
        </authorList>
    </citation>
    <scope>NUCLEOTIDE SEQUENCE [LARGE SCALE GENOMIC DNA]</scope>
    <source>
        <tissue evidence="2">Leaves</tissue>
    </source>
</reference>
<organism evidence="2 3">
    <name type="scientific">Stylosanthes scabra</name>
    <dbReference type="NCBI Taxonomy" id="79078"/>
    <lineage>
        <taxon>Eukaryota</taxon>
        <taxon>Viridiplantae</taxon>
        <taxon>Streptophyta</taxon>
        <taxon>Embryophyta</taxon>
        <taxon>Tracheophyta</taxon>
        <taxon>Spermatophyta</taxon>
        <taxon>Magnoliopsida</taxon>
        <taxon>eudicotyledons</taxon>
        <taxon>Gunneridae</taxon>
        <taxon>Pentapetalae</taxon>
        <taxon>rosids</taxon>
        <taxon>fabids</taxon>
        <taxon>Fabales</taxon>
        <taxon>Fabaceae</taxon>
        <taxon>Papilionoideae</taxon>
        <taxon>50 kb inversion clade</taxon>
        <taxon>dalbergioids sensu lato</taxon>
        <taxon>Dalbergieae</taxon>
        <taxon>Pterocarpus clade</taxon>
        <taxon>Stylosanthes</taxon>
    </lineage>
</organism>
<comment type="caution">
    <text evidence="2">The sequence shown here is derived from an EMBL/GenBank/DDBJ whole genome shotgun (WGS) entry which is preliminary data.</text>
</comment>
<keyword evidence="3" id="KW-1185">Reference proteome</keyword>
<dbReference type="EMBL" id="JASCZI010211456">
    <property type="protein sequence ID" value="MED6191792.1"/>
    <property type="molecule type" value="Genomic_DNA"/>
</dbReference>
<feature type="region of interest" description="Disordered" evidence="1">
    <location>
        <begin position="159"/>
        <end position="199"/>
    </location>
</feature>
<dbReference type="Proteomes" id="UP001341840">
    <property type="component" value="Unassembled WGS sequence"/>
</dbReference>
<name>A0ABU6X1G2_9FABA</name>
<sequence>MAENPQGDQGTTAAAVQMPRELPSIYWRPRVAISGKGRSLWGMSLLFKPEPLDHPELVIGERSNVHRVRGTGPVHRFLAAPPQPSFRGSVVTSSECMSDQVGFDIVPMTYRRLNADQRDTADILTLLFSKNNLAPNGNGRINMTFARFRNLLQLPQAGVAPTTSGPSSGLAPTLPIVSTAENRATPERGSSSDMGMALD</sequence>
<protein>
    <submittedName>
        <fullName evidence="2">Uncharacterized protein</fullName>
    </submittedName>
</protein>
<gene>
    <name evidence="2" type="ORF">PIB30_004005</name>
</gene>